<dbReference type="HOGENOM" id="CLU_2137835_0_0_1"/>
<dbReference type="EnsemblPlants" id="KQL24201">
    <property type="protein sequence ID" value="KQL24201"/>
    <property type="gene ID" value="SETIT_032610mg"/>
</dbReference>
<evidence type="ECO:0000313" key="2">
    <source>
        <dbReference type="Proteomes" id="UP000004995"/>
    </source>
</evidence>
<dbReference type="EMBL" id="AGNK02001029">
    <property type="status" value="NOT_ANNOTATED_CDS"/>
    <property type="molecule type" value="Genomic_DNA"/>
</dbReference>
<dbReference type="STRING" id="4555.K4A168"/>
<accession>K4A168</accession>
<evidence type="ECO:0000313" key="1">
    <source>
        <dbReference type="EnsemblPlants" id="KQL24201"/>
    </source>
</evidence>
<dbReference type="Gramene" id="KQL24201">
    <property type="protein sequence ID" value="KQL24201"/>
    <property type="gene ID" value="SETIT_032610mg"/>
</dbReference>
<dbReference type="InParanoid" id="K4A168"/>
<dbReference type="AlphaFoldDB" id="K4A168"/>
<organism evidence="1 2">
    <name type="scientific">Setaria italica</name>
    <name type="common">Foxtail millet</name>
    <name type="synonym">Panicum italicum</name>
    <dbReference type="NCBI Taxonomy" id="4555"/>
    <lineage>
        <taxon>Eukaryota</taxon>
        <taxon>Viridiplantae</taxon>
        <taxon>Streptophyta</taxon>
        <taxon>Embryophyta</taxon>
        <taxon>Tracheophyta</taxon>
        <taxon>Spermatophyta</taxon>
        <taxon>Magnoliopsida</taxon>
        <taxon>Liliopsida</taxon>
        <taxon>Poales</taxon>
        <taxon>Poaceae</taxon>
        <taxon>PACMAD clade</taxon>
        <taxon>Panicoideae</taxon>
        <taxon>Panicodae</taxon>
        <taxon>Paniceae</taxon>
        <taxon>Cenchrinae</taxon>
        <taxon>Setaria</taxon>
    </lineage>
</organism>
<keyword evidence="2" id="KW-1185">Reference proteome</keyword>
<name>K4A168_SETIT</name>
<dbReference type="Proteomes" id="UP000004995">
    <property type="component" value="Unassembled WGS sequence"/>
</dbReference>
<reference evidence="2" key="1">
    <citation type="journal article" date="2012" name="Nat. Biotechnol.">
        <title>Reference genome sequence of the model plant Setaria.</title>
        <authorList>
            <person name="Bennetzen J.L."/>
            <person name="Schmutz J."/>
            <person name="Wang H."/>
            <person name="Percifield R."/>
            <person name="Hawkins J."/>
            <person name="Pontaroli A.C."/>
            <person name="Estep M."/>
            <person name="Feng L."/>
            <person name="Vaughn J.N."/>
            <person name="Grimwood J."/>
            <person name="Jenkins J."/>
            <person name="Barry K."/>
            <person name="Lindquist E."/>
            <person name="Hellsten U."/>
            <person name="Deshpande S."/>
            <person name="Wang X."/>
            <person name="Wu X."/>
            <person name="Mitros T."/>
            <person name="Triplett J."/>
            <person name="Yang X."/>
            <person name="Ye C.Y."/>
            <person name="Mauro-Herrera M."/>
            <person name="Wang L."/>
            <person name="Li P."/>
            <person name="Sharma M."/>
            <person name="Sharma R."/>
            <person name="Ronald P.C."/>
            <person name="Panaud O."/>
            <person name="Kellogg E.A."/>
            <person name="Brutnell T.P."/>
            <person name="Doust A.N."/>
            <person name="Tuskan G.A."/>
            <person name="Rokhsar D."/>
            <person name="Devos K.M."/>
        </authorList>
    </citation>
    <scope>NUCLEOTIDE SEQUENCE [LARGE SCALE GENOMIC DNA]</scope>
    <source>
        <strain evidence="2">cv. Yugu1</strain>
    </source>
</reference>
<proteinExistence type="predicted"/>
<protein>
    <submittedName>
        <fullName evidence="1">Uncharacterized protein</fullName>
    </submittedName>
</protein>
<sequence length="113" mass="12408">MSIFAARQLKLVTLHRHVSRSCLVKQELVSTRDAATKTVLKAAKVVMGLSSYVATGFLIDWNDESKVGTLLTSAHLIRPKLSPSEDEWIGADEYIPEAEVSSLPSVLHLISMC</sequence>
<reference evidence="1" key="2">
    <citation type="submission" date="2018-08" db="UniProtKB">
        <authorList>
            <consortium name="EnsemblPlants"/>
        </authorList>
    </citation>
    <scope>IDENTIFICATION</scope>
    <source>
        <strain evidence="1">Yugu1</strain>
    </source>
</reference>